<dbReference type="EC" id="3.2.1.1" evidence="4 12"/>
<evidence type="ECO:0000313" key="16">
    <source>
        <dbReference type="EMBL" id="AQQ68199.1"/>
    </source>
</evidence>
<dbReference type="KEGG" id="maga:Mag101_11540"/>
<dbReference type="Proteomes" id="UP000188219">
    <property type="component" value="Chromosome"/>
</dbReference>
<dbReference type="RefSeq" id="WP_077405009.1">
    <property type="nucleotide sequence ID" value="NZ_CP019650.1"/>
</dbReference>
<feature type="region of interest" description="Disordered" evidence="13">
    <location>
        <begin position="555"/>
        <end position="582"/>
    </location>
</feature>
<dbReference type="STRING" id="260552.Mag101_11540"/>
<evidence type="ECO:0000256" key="1">
    <source>
        <dbReference type="ARBA" id="ARBA00000548"/>
    </source>
</evidence>
<accession>A0A1Q2M6C7</accession>
<evidence type="ECO:0000256" key="9">
    <source>
        <dbReference type="ARBA" id="ARBA00023277"/>
    </source>
</evidence>
<evidence type="ECO:0000256" key="12">
    <source>
        <dbReference type="RuleBase" id="RU361134"/>
    </source>
</evidence>
<dbReference type="PROSITE" id="PS51166">
    <property type="entry name" value="CBM20"/>
    <property type="match status" value="1"/>
</dbReference>
<evidence type="ECO:0000256" key="7">
    <source>
        <dbReference type="ARBA" id="ARBA00022801"/>
    </source>
</evidence>
<evidence type="ECO:0000259" key="15">
    <source>
        <dbReference type="PROSITE" id="PS51166"/>
    </source>
</evidence>
<gene>
    <name evidence="16" type="ORF">Mag101_11540</name>
</gene>
<dbReference type="Gene3D" id="2.60.40.10">
    <property type="entry name" value="Immunoglobulins"/>
    <property type="match status" value="1"/>
</dbReference>
<dbReference type="GO" id="GO:0004556">
    <property type="term" value="F:alpha-amylase activity"/>
    <property type="evidence" value="ECO:0007669"/>
    <property type="project" value="UniProtKB-UniRule"/>
</dbReference>
<dbReference type="Pfam" id="PF00128">
    <property type="entry name" value="Alpha-amylase"/>
    <property type="match status" value="1"/>
</dbReference>
<dbReference type="SMART" id="SM01065">
    <property type="entry name" value="CBM_2"/>
    <property type="match status" value="1"/>
</dbReference>
<feature type="chain" id="PRO_5013111822" description="Alpha-amylase" evidence="14">
    <location>
        <begin position="23"/>
        <end position="582"/>
    </location>
</feature>
<dbReference type="SUPFAM" id="SSF51445">
    <property type="entry name" value="(Trans)glycosidases"/>
    <property type="match status" value="1"/>
</dbReference>
<evidence type="ECO:0000256" key="6">
    <source>
        <dbReference type="ARBA" id="ARBA00022723"/>
    </source>
</evidence>
<dbReference type="InterPro" id="IPR013783">
    <property type="entry name" value="Ig-like_fold"/>
</dbReference>
<organism evidence="16 17">
    <name type="scientific">Microbulbifer agarilyticus</name>
    <dbReference type="NCBI Taxonomy" id="260552"/>
    <lineage>
        <taxon>Bacteria</taxon>
        <taxon>Pseudomonadati</taxon>
        <taxon>Pseudomonadota</taxon>
        <taxon>Gammaproteobacteria</taxon>
        <taxon>Cellvibrionales</taxon>
        <taxon>Microbulbiferaceae</taxon>
        <taxon>Microbulbifer</taxon>
    </lineage>
</organism>
<sequence>MKTIKAMMGSLMLAAFCSAVSANTPRTAFVHLFEWQWDDIAAECENVLGPKGFSAVQVSPPQKSIGGSQWWTRYQPVSYQIEGRSGSRAQFQNMVNRCKAVGVDIYVDAVINHMAAWDRYFPEVPYGPNDFHNCTSDINYGDAWSIQNCDLVGLNDLKTGSNYVQQKIADYLNDLTNLGVAGFRIDAAKHMPASDINGIKNRLTGNPYIFQEVIGAGGEPVQPSHYNWIGDVTEFNFTNTMGHYFKLRAPLKEISNIGNWQGWLPSSDAVVFVANHDNQRQNTENTITHKDGNNANKMAHVFMLGWPYGYPKVMSSYDWHHHDQGPPSHGASSCSNGWLCEHRDREIANMVGFRNHTVAHWGITNYWDNGNHQLAWGRGGLGFVVVNMEGSDLNRSFQTGMPAGEYCDIIHGDFDAANGSCSGPTITVDTSGNANFSVYYRNASAIHVGARVGDVCTDCTGSSGGSSSGSGSGSGSSGGSSSGGSPVETAFTCHNGYTYWGQSVYVVGNLDELGNWDPANAQKLDPNSYPTWNGSINLPTNQSVEWKCLKREEQNPNAGIEWQSGSNNTFTSGQNSTPSASF</sequence>
<dbReference type="EMBL" id="CP019650">
    <property type="protein sequence ID" value="AQQ68199.1"/>
    <property type="molecule type" value="Genomic_DNA"/>
</dbReference>
<dbReference type="GO" id="GO:0046872">
    <property type="term" value="F:metal ion binding"/>
    <property type="evidence" value="ECO:0007669"/>
    <property type="project" value="UniProtKB-KW"/>
</dbReference>
<dbReference type="SMART" id="SM00632">
    <property type="entry name" value="Aamy_C"/>
    <property type="match status" value="1"/>
</dbReference>
<dbReference type="InterPro" id="IPR006048">
    <property type="entry name" value="A-amylase/branching_C"/>
</dbReference>
<dbReference type="InterPro" id="IPR006047">
    <property type="entry name" value="GH13_cat_dom"/>
</dbReference>
<keyword evidence="6" id="KW-0479">Metal-binding</keyword>
<reference evidence="16" key="1">
    <citation type="submission" date="2017-02" db="EMBL/GenBank/DDBJ databases">
        <title>Genome of Microbulbifer agarilyticus GP101.</title>
        <authorList>
            <person name="Jung J."/>
            <person name="Bae S.S."/>
            <person name="Baek K."/>
        </authorList>
    </citation>
    <scope>NUCLEOTIDE SEQUENCE [LARGE SCALE GENOMIC DNA]</scope>
    <source>
        <strain evidence="16">GP101</strain>
    </source>
</reference>
<comment type="catalytic activity">
    <reaction evidence="1 12">
        <text>Endohydrolysis of (1-&gt;4)-alpha-D-glucosidic linkages in polysaccharides containing three or more (1-&gt;4)-alpha-linked D-glucose units.</text>
        <dbReference type="EC" id="3.2.1.1"/>
    </reaction>
</comment>
<dbReference type="InterPro" id="IPR013784">
    <property type="entry name" value="Carb-bd-like_fold"/>
</dbReference>
<dbReference type="InterPro" id="IPR017853">
    <property type="entry name" value="GH"/>
</dbReference>
<name>A0A1Q2M6C7_9GAMM</name>
<dbReference type="InterPro" id="IPR006046">
    <property type="entry name" value="Alpha_amylase"/>
</dbReference>
<dbReference type="GO" id="GO:0005975">
    <property type="term" value="P:carbohydrate metabolic process"/>
    <property type="evidence" value="ECO:0007669"/>
    <property type="project" value="InterPro"/>
</dbReference>
<keyword evidence="8" id="KW-0106">Calcium</keyword>
<dbReference type="InterPro" id="IPR031319">
    <property type="entry name" value="A-amylase_C"/>
</dbReference>
<keyword evidence="10 12" id="KW-0326">Glycosidase</keyword>
<proteinExistence type="inferred from homology"/>
<feature type="compositionally biased region" description="Polar residues" evidence="13">
    <location>
        <begin position="563"/>
        <end position="582"/>
    </location>
</feature>
<keyword evidence="17" id="KW-1185">Reference proteome</keyword>
<evidence type="ECO:0000256" key="5">
    <source>
        <dbReference type="ARBA" id="ARBA00017303"/>
    </source>
</evidence>
<dbReference type="SUPFAM" id="SSF51011">
    <property type="entry name" value="Glycosyl hydrolase domain"/>
    <property type="match status" value="1"/>
</dbReference>
<dbReference type="SUPFAM" id="SSF49452">
    <property type="entry name" value="Starch-binding domain-like"/>
    <property type="match status" value="1"/>
</dbReference>
<evidence type="ECO:0000256" key="13">
    <source>
        <dbReference type="SAM" id="MobiDB-lite"/>
    </source>
</evidence>
<dbReference type="PANTHER" id="PTHR43447">
    <property type="entry name" value="ALPHA-AMYLASE"/>
    <property type="match status" value="1"/>
</dbReference>
<evidence type="ECO:0000256" key="3">
    <source>
        <dbReference type="ARBA" id="ARBA00008061"/>
    </source>
</evidence>
<evidence type="ECO:0000256" key="10">
    <source>
        <dbReference type="ARBA" id="ARBA00023295"/>
    </source>
</evidence>
<dbReference type="InterPro" id="IPR002044">
    <property type="entry name" value="CBM20"/>
</dbReference>
<keyword evidence="9 12" id="KW-0119">Carbohydrate metabolism</keyword>
<feature type="compositionally biased region" description="Gly residues" evidence="13">
    <location>
        <begin position="463"/>
        <end position="482"/>
    </location>
</feature>
<dbReference type="SMART" id="SM00642">
    <property type="entry name" value="Aamy"/>
    <property type="match status" value="1"/>
</dbReference>
<evidence type="ECO:0000256" key="8">
    <source>
        <dbReference type="ARBA" id="ARBA00022837"/>
    </source>
</evidence>
<feature type="domain" description="CBM20" evidence="15">
    <location>
        <begin position="481"/>
        <end position="582"/>
    </location>
</feature>
<dbReference type="Gene3D" id="3.20.20.80">
    <property type="entry name" value="Glycosidases"/>
    <property type="match status" value="1"/>
</dbReference>
<comment type="similarity">
    <text evidence="3 11">Belongs to the glycosyl hydrolase 13 family.</text>
</comment>
<keyword evidence="14" id="KW-0732">Signal</keyword>
<dbReference type="GO" id="GO:2001070">
    <property type="term" value="F:starch binding"/>
    <property type="evidence" value="ECO:0007669"/>
    <property type="project" value="InterPro"/>
</dbReference>
<dbReference type="InterPro" id="IPR013780">
    <property type="entry name" value="Glyco_hydro_b"/>
</dbReference>
<feature type="signal peptide" evidence="14">
    <location>
        <begin position="1"/>
        <end position="22"/>
    </location>
</feature>
<evidence type="ECO:0000256" key="14">
    <source>
        <dbReference type="SAM" id="SignalP"/>
    </source>
</evidence>
<dbReference type="Gene3D" id="2.60.40.1180">
    <property type="entry name" value="Golgi alpha-mannosidase II"/>
    <property type="match status" value="1"/>
</dbReference>
<evidence type="ECO:0000256" key="11">
    <source>
        <dbReference type="RuleBase" id="RU003615"/>
    </source>
</evidence>
<dbReference type="CDD" id="cd05810">
    <property type="entry name" value="CBM20_alpha_MTH"/>
    <property type="match status" value="1"/>
</dbReference>
<dbReference type="CDD" id="cd11317">
    <property type="entry name" value="AmyAc_bac_euk_AmyA"/>
    <property type="match status" value="1"/>
</dbReference>
<dbReference type="PRINTS" id="PR00110">
    <property type="entry name" value="ALPHAAMYLASE"/>
</dbReference>
<comment type="cofactor">
    <cofactor evidence="2">
        <name>Ca(2+)</name>
        <dbReference type="ChEBI" id="CHEBI:29108"/>
    </cofactor>
</comment>
<feature type="region of interest" description="Disordered" evidence="13">
    <location>
        <begin position="463"/>
        <end position="485"/>
    </location>
</feature>
<evidence type="ECO:0000256" key="2">
    <source>
        <dbReference type="ARBA" id="ARBA00001913"/>
    </source>
</evidence>
<evidence type="ECO:0000313" key="17">
    <source>
        <dbReference type="Proteomes" id="UP000188219"/>
    </source>
</evidence>
<dbReference type="AlphaFoldDB" id="A0A1Q2M6C7"/>
<dbReference type="Pfam" id="PF02806">
    <property type="entry name" value="Alpha-amylase_C"/>
    <property type="match status" value="1"/>
</dbReference>
<protein>
    <recommendedName>
        <fullName evidence="5 12">Alpha-amylase</fullName>
        <ecNumber evidence="4 12">3.2.1.1</ecNumber>
    </recommendedName>
</protein>
<evidence type="ECO:0000256" key="4">
    <source>
        <dbReference type="ARBA" id="ARBA00012595"/>
    </source>
</evidence>
<dbReference type="Pfam" id="PF00686">
    <property type="entry name" value="CBM_20"/>
    <property type="match status" value="1"/>
</dbReference>
<keyword evidence="7 12" id="KW-0378">Hydrolase</keyword>